<accession>A0A5C5SEG9</accession>
<evidence type="ECO:0000313" key="3">
    <source>
        <dbReference type="Proteomes" id="UP000317430"/>
    </source>
</evidence>
<proteinExistence type="predicted"/>
<feature type="coiled-coil region" evidence="1">
    <location>
        <begin position="102"/>
        <end position="129"/>
    </location>
</feature>
<keyword evidence="3" id="KW-1185">Reference proteome</keyword>
<gene>
    <name evidence="2" type="ORF">FRX57_01415</name>
</gene>
<dbReference type="OrthoDB" id="2222747at2"/>
<dbReference type="EMBL" id="VOHL01000001">
    <property type="protein sequence ID" value="TWS99274.1"/>
    <property type="molecule type" value="Genomic_DNA"/>
</dbReference>
<name>A0A5C5SEG9_9STRE</name>
<evidence type="ECO:0000256" key="1">
    <source>
        <dbReference type="SAM" id="Coils"/>
    </source>
</evidence>
<keyword evidence="1" id="KW-0175">Coiled coil</keyword>
<evidence type="ECO:0000313" key="2">
    <source>
        <dbReference type="EMBL" id="TWS99274.1"/>
    </source>
</evidence>
<reference evidence="2 3" key="1">
    <citation type="submission" date="2019-08" db="EMBL/GenBank/DDBJ databases">
        <authorList>
            <person name="Lei W."/>
        </authorList>
    </citation>
    <scope>NUCLEOTIDE SEQUENCE [LARGE SCALE GENOMIC DNA]</scope>
    <source>
        <strain evidence="2 3">CCUG 66496</strain>
    </source>
</reference>
<protein>
    <submittedName>
        <fullName evidence="2">Uncharacterized protein</fullName>
    </submittedName>
</protein>
<comment type="caution">
    <text evidence="2">The sequence shown here is derived from an EMBL/GenBank/DDBJ whole genome shotgun (WGS) entry which is preliminary data.</text>
</comment>
<dbReference type="Proteomes" id="UP000317430">
    <property type="component" value="Unassembled WGS sequence"/>
</dbReference>
<sequence>MQATGKSFSAVKRWRLKIEELSGYEFKKVRMRVSRRRVQDVFQFTDEEFEKFIRLSHRLDETKNMNQSVVEIWGDLKAREERQLRIDVANLKTGQAKLIQALNDKTKEITSLTYRVKKLEDERANLDKEETEVQGFFSKLKKKDKR</sequence>
<dbReference type="AlphaFoldDB" id="A0A5C5SEG9"/>
<organism evidence="2 3">
    <name type="scientific">Streptococcus cuniculipharyngis</name>
    <dbReference type="NCBI Taxonomy" id="1562651"/>
    <lineage>
        <taxon>Bacteria</taxon>
        <taxon>Bacillati</taxon>
        <taxon>Bacillota</taxon>
        <taxon>Bacilli</taxon>
        <taxon>Lactobacillales</taxon>
        <taxon>Streptococcaceae</taxon>
        <taxon>Streptococcus</taxon>
    </lineage>
</organism>
<dbReference type="Gene3D" id="6.10.250.3110">
    <property type="match status" value="1"/>
</dbReference>